<accession>A0A127FA60</accession>
<keyword evidence="2" id="KW-1185">Reference proteome</keyword>
<dbReference type="AlphaFoldDB" id="A0A127FA60"/>
<dbReference type="Proteomes" id="UP000070250">
    <property type="component" value="Chromosome"/>
</dbReference>
<evidence type="ECO:0000313" key="2">
    <source>
        <dbReference type="Proteomes" id="UP000070250"/>
    </source>
</evidence>
<proteinExistence type="predicted"/>
<dbReference type="KEGG" id="sdf:ACG33_09395"/>
<gene>
    <name evidence="1" type="ORF">ACG33_09395</name>
</gene>
<dbReference type="Gene3D" id="3.40.30.10">
    <property type="entry name" value="Glutaredoxin"/>
    <property type="match status" value="1"/>
</dbReference>
<name>A0A127FA60_STEDE</name>
<sequence length="86" mass="9890">MPDGASSRPAQWTLYSRPDCSLCDELLAELVQLLPPQDVQRIRIVDISLDPVLERRYAIRIPVLMADEEFVCAYRLDVERVRAYLG</sequence>
<evidence type="ECO:0008006" key="3">
    <source>
        <dbReference type="Google" id="ProtNLM"/>
    </source>
</evidence>
<dbReference type="InterPro" id="IPR008554">
    <property type="entry name" value="Glutaredoxin-like"/>
</dbReference>
<dbReference type="InterPro" id="IPR052565">
    <property type="entry name" value="Glutaredoxin-like_YDR286C"/>
</dbReference>
<dbReference type="PANTHER" id="PTHR33558">
    <property type="entry name" value="GLUTAREDOXIN-LIKE PROTEIN C5ORF63 HOMOLOG"/>
    <property type="match status" value="1"/>
</dbReference>
<dbReference type="STRING" id="465721.ACG33_09395"/>
<evidence type="ECO:0000313" key="1">
    <source>
        <dbReference type="EMBL" id="AMN47304.1"/>
    </source>
</evidence>
<dbReference type="PANTHER" id="PTHR33558:SF1">
    <property type="entry name" value="GLUTAREDOXIN-LIKE PROTEIN C5ORF63 HOMOLOG"/>
    <property type="match status" value="1"/>
</dbReference>
<dbReference type="SUPFAM" id="SSF52833">
    <property type="entry name" value="Thioredoxin-like"/>
    <property type="match status" value="1"/>
</dbReference>
<dbReference type="Pfam" id="PF05768">
    <property type="entry name" value="Glrx-like"/>
    <property type="match status" value="1"/>
</dbReference>
<protein>
    <recommendedName>
        <fullName evidence="3">Glutaredoxin</fullName>
    </recommendedName>
</protein>
<dbReference type="InterPro" id="IPR036249">
    <property type="entry name" value="Thioredoxin-like_sf"/>
</dbReference>
<dbReference type="EMBL" id="CP011971">
    <property type="protein sequence ID" value="AMN47304.1"/>
    <property type="molecule type" value="Genomic_DNA"/>
</dbReference>
<reference evidence="1 2" key="1">
    <citation type="submission" date="2015-06" db="EMBL/GenBank/DDBJ databases">
        <title>A Comprehensive Approach to Explore the Metabolic and Phylogenetic Diversity of Bacterial Steroid Degradation in the Environment: Testosterone as an Example.</title>
        <authorList>
            <person name="Yang F.-C."/>
            <person name="Chen Y.-L."/>
            <person name="Yu C.-P."/>
            <person name="Tang S.-L."/>
            <person name="Wang P.-H."/>
            <person name="Ismail W."/>
            <person name="Wang C.-H."/>
            <person name="Yang C.-Y."/>
            <person name="Chiang Y.-R."/>
        </authorList>
    </citation>
    <scope>NUCLEOTIDE SEQUENCE [LARGE SCALE GENOMIC DNA]</scope>
    <source>
        <strain evidence="1 2">DSM 18526</strain>
    </source>
</reference>
<organism evidence="1 2">
    <name type="scientific">Steroidobacter denitrificans</name>
    <dbReference type="NCBI Taxonomy" id="465721"/>
    <lineage>
        <taxon>Bacteria</taxon>
        <taxon>Pseudomonadati</taxon>
        <taxon>Pseudomonadota</taxon>
        <taxon>Gammaproteobacteria</taxon>
        <taxon>Steroidobacterales</taxon>
        <taxon>Steroidobacteraceae</taxon>
        <taxon>Steroidobacter</taxon>
    </lineage>
</organism>